<dbReference type="CDD" id="cd14255">
    <property type="entry name" value="Dockerin_III"/>
    <property type="match status" value="1"/>
</dbReference>
<dbReference type="Proteomes" id="UP000183461">
    <property type="component" value="Unassembled WGS sequence"/>
</dbReference>
<dbReference type="Gene3D" id="2.160.20.110">
    <property type="match status" value="1"/>
</dbReference>
<accession>A0A1K1PR13</accession>
<sequence length="534" mass="57487">MKFNRLLSAVLAVTLSSSLVNITSSYAESKDSPVTNGAGEKHEFNGHTYQRFDATSETTFMWREANKFCQEQGGHLVTITSAEEQTFIESLLSDGNMDVYWIGATVYDLEFKWVTGEETTYTNWAKGQPDNAYEGYHVEIHRIRLPSGPAYSWGDTDDDGEFFGLDKTGFICEWDSSIDTSTSMLGEGTEKNPYQLATLEDYKKFVNIVNSGANTSACAVMTADISGVTEMVGTLEHKYMGSSDWSGNAFSGMFDGGGHTLDVKIEGSGGYEAPFCNVNNATIRNLKVTGTITGGMHCSGLVGILWNRSVNTIENSVVAATITTNSSHCGGIIGHAYTSDTTVSNCLFSGEIKGASSTACGIYGWCHDSGTHTVSNCLENGKFTECSGVDPMGHGTGVTVNIINSYKYTDAGRTGSVVGDMTPDELAAALGNGWKVEDSKVIPVVIYTTYPAYTLGDVNDDEKINAVDASEVLTYYANISTNKDGGFDDTQKLSADVNNDGKIDAVDASCILSYYAYTSTTNDATKKSIEDFLK</sequence>
<dbReference type="InterPro" id="IPR002105">
    <property type="entry name" value="Dockerin_1_rpt"/>
</dbReference>
<evidence type="ECO:0000313" key="4">
    <source>
        <dbReference type="EMBL" id="SFW50136.1"/>
    </source>
</evidence>
<dbReference type="GO" id="GO:0004553">
    <property type="term" value="F:hydrolase activity, hydrolyzing O-glycosyl compounds"/>
    <property type="evidence" value="ECO:0007669"/>
    <property type="project" value="InterPro"/>
</dbReference>
<dbReference type="Pfam" id="PF00404">
    <property type="entry name" value="Dockerin_1"/>
    <property type="match status" value="1"/>
</dbReference>
<name>A0A1K1PR13_RUMFL</name>
<dbReference type="SUPFAM" id="SSF56436">
    <property type="entry name" value="C-type lectin-like"/>
    <property type="match status" value="1"/>
</dbReference>
<dbReference type="Pfam" id="PF00059">
    <property type="entry name" value="Lectin_C"/>
    <property type="match status" value="1"/>
</dbReference>
<keyword evidence="1" id="KW-0732">Signal</keyword>
<dbReference type="InterPro" id="IPR036439">
    <property type="entry name" value="Dockerin_dom_sf"/>
</dbReference>
<feature type="domain" description="Dockerin" evidence="3">
    <location>
        <begin position="451"/>
        <end position="524"/>
    </location>
</feature>
<gene>
    <name evidence="4" type="ORF">SAMN02910280_0070</name>
</gene>
<dbReference type="Gene3D" id="1.10.1330.10">
    <property type="entry name" value="Dockerin domain"/>
    <property type="match status" value="2"/>
</dbReference>
<evidence type="ECO:0000256" key="1">
    <source>
        <dbReference type="SAM" id="SignalP"/>
    </source>
</evidence>
<dbReference type="SMART" id="SM00034">
    <property type="entry name" value="CLECT"/>
    <property type="match status" value="1"/>
</dbReference>
<evidence type="ECO:0000313" key="5">
    <source>
        <dbReference type="Proteomes" id="UP000183461"/>
    </source>
</evidence>
<dbReference type="SUPFAM" id="SSF63446">
    <property type="entry name" value="Type I dockerin domain"/>
    <property type="match status" value="1"/>
</dbReference>
<dbReference type="InterPro" id="IPR016134">
    <property type="entry name" value="Dockerin_dom"/>
</dbReference>
<dbReference type="InterPro" id="IPR011050">
    <property type="entry name" value="Pectin_lyase_fold/virulence"/>
</dbReference>
<feature type="chain" id="PRO_5038901357" evidence="1">
    <location>
        <begin position="28"/>
        <end position="534"/>
    </location>
</feature>
<dbReference type="Gene3D" id="3.10.100.10">
    <property type="entry name" value="Mannose-Binding Protein A, subunit A"/>
    <property type="match status" value="1"/>
</dbReference>
<dbReference type="PROSITE" id="PS51766">
    <property type="entry name" value="DOCKERIN"/>
    <property type="match status" value="1"/>
</dbReference>
<dbReference type="InterPro" id="IPR016187">
    <property type="entry name" value="CTDL_fold"/>
</dbReference>
<dbReference type="InterPro" id="IPR016186">
    <property type="entry name" value="C-type_lectin-like/link_sf"/>
</dbReference>
<dbReference type="InterPro" id="IPR001304">
    <property type="entry name" value="C-type_lectin-like"/>
</dbReference>
<dbReference type="EMBL" id="FPIP01000010">
    <property type="protein sequence ID" value="SFW50136.1"/>
    <property type="molecule type" value="Genomic_DNA"/>
</dbReference>
<proteinExistence type="predicted"/>
<dbReference type="GO" id="GO:0000272">
    <property type="term" value="P:polysaccharide catabolic process"/>
    <property type="evidence" value="ECO:0007669"/>
    <property type="project" value="InterPro"/>
</dbReference>
<organism evidence="4 5">
    <name type="scientific">Ruminococcus flavefaciens</name>
    <dbReference type="NCBI Taxonomy" id="1265"/>
    <lineage>
        <taxon>Bacteria</taxon>
        <taxon>Bacillati</taxon>
        <taxon>Bacillota</taxon>
        <taxon>Clostridia</taxon>
        <taxon>Eubacteriales</taxon>
        <taxon>Oscillospiraceae</taxon>
        <taxon>Ruminococcus</taxon>
    </lineage>
</organism>
<protein>
    <submittedName>
        <fullName evidence="4">Lectin C-type domain-containing protein</fullName>
    </submittedName>
</protein>
<feature type="signal peptide" evidence="1">
    <location>
        <begin position="1"/>
        <end position="27"/>
    </location>
</feature>
<dbReference type="PANTHER" id="PTHR22803">
    <property type="entry name" value="MANNOSE, PHOSPHOLIPASE, LECTIN RECEPTOR RELATED"/>
    <property type="match status" value="1"/>
</dbReference>
<reference evidence="4 5" key="1">
    <citation type="submission" date="2016-11" db="EMBL/GenBank/DDBJ databases">
        <authorList>
            <person name="Jaros S."/>
            <person name="Januszkiewicz K."/>
            <person name="Wedrychowicz H."/>
        </authorList>
    </citation>
    <scope>NUCLEOTIDE SEQUENCE [LARGE SCALE GENOMIC DNA]</scope>
    <source>
        <strain evidence="4 5">YL228</strain>
    </source>
</reference>
<evidence type="ECO:0000259" key="2">
    <source>
        <dbReference type="PROSITE" id="PS50041"/>
    </source>
</evidence>
<dbReference type="SUPFAM" id="SSF51126">
    <property type="entry name" value="Pectin lyase-like"/>
    <property type="match status" value="1"/>
</dbReference>
<feature type="domain" description="C-type lectin" evidence="2">
    <location>
        <begin position="44"/>
        <end position="155"/>
    </location>
</feature>
<dbReference type="InterPro" id="IPR050111">
    <property type="entry name" value="C-type_lectin/snaclec_domain"/>
</dbReference>
<dbReference type="PROSITE" id="PS50041">
    <property type="entry name" value="C_TYPE_LECTIN_2"/>
    <property type="match status" value="1"/>
</dbReference>
<dbReference type="AlphaFoldDB" id="A0A1K1PR13"/>
<evidence type="ECO:0000259" key="3">
    <source>
        <dbReference type="PROSITE" id="PS51766"/>
    </source>
</evidence>
<dbReference type="CDD" id="cd00037">
    <property type="entry name" value="CLECT"/>
    <property type="match status" value="1"/>
</dbReference>